<dbReference type="InterPro" id="IPR010838">
    <property type="entry name" value="DUF1444"/>
</dbReference>
<dbReference type="AlphaFoldDB" id="A0A940NRC7"/>
<accession>A0A940NRC7</accession>
<dbReference type="EMBL" id="JAGIYQ010000010">
    <property type="protein sequence ID" value="MBP0726375.1"/>
    <property type="molecule type" value="Genomic_DNA"/>
</dbReference>
<keyword evidence="2" id="KW-1185">Reference proteome</keyword>
<dbReference type="NCBIfam" id="NF010189">
    <property type="entry name" value="PRK13668.1"/>
    <property type="match status" value="1"/>
</dbReference>
<organism evidence="1 2">
    <name type="scientific">Gottfriedia endophytica</name>
    <dbReference type="NCBI Taxonomy" id="2820819"/>
    <lineage>
        <taxon>Bacteria</taxon>
        <taxon>Bacillati</taxon>
        <taxon>Bacillota</taxon>
        <taxon>Bacilli</taxon>
        <taxon>Bacillales</taxon>
        <taxon>Bacillaceae</taxon>
        <taxon>Gottfriedia</taxon>
    </lineage>
</organism>
<evidence type="ECO:0000313" key="1">
    <source>
        <dbReference type="EMBL" id="MBP0726375.1"/>
    </source>
</evidence>
<sequence>MTTLDMKKLFEERLSDGRWNFSYDRKNEELRIEGIDSKKGMSVSLNGAVAKYEQEKEQAVDELVYYVKEALEAMHRETTFQPEQVLPVIRATSFPTEREENNPFVTSEHTAETRIYYAIDSEKTYQLIDETLLKKIGYTKEHLHDLSLQNSKKLPVNFKQDTVADNIFYFVRNNDGYDASRILNEQLLNQFKSTVKGEMLVSVPHGDVLIIADIRNDIGYDIIAQMNMSFFASGKVPITSLSFSYEDGKLTPIFILGKNKPNK</sequence>
<dbReference type="RefSeq" id="WP_209406738.1">
    <property type="nucleotide sequence ID" value="NZ_JAGIYQ010000010.1"/>
</dbReference>
<dbReference type="Pfam" id="PF07285">
    <property type="entry name" value="DUF1444"/>
    <property type="match status" value="1"/>
</dbReference>
<name>A0A940NRC7_9BACI</name>
<reference evidence="1" key="1">
    <citation type="submission" date="2021-04" db="EMBL/GenBank/DDBJ databases">
        <title>Genome seq and assembly of Bacillus sp.</title>
        <authorList>
            <person name="Chhetri G."/>
        </authorList>
    </citation>
    <scope>NUCLEOTIDE SEQUENCE</scope>
    <source>
        <strain evidence="1">RG28</strain>
    </source>
</reference>
<dbReference type="PIRSF" id="PIRSF012562">
    <property type="entry name" value="UCP012562"/>
    <property type="match status" value="1"/>
</dbReference>
<comment type="caution">
    <text evidence="1">The sequence shown here is derived from an EMBL/GenBank/DDBJ whole genome shotgun (WGS) entry which is preliminary data.</text>
</comment>
<proteinExistence type="predicted"/>
<gene>
    <name evidence="1" type="ORF">J5Y03_14530</name>
</gene>
<evidence type="ECO:0000313" key="2">
    <source>
        <dbReference type="Proteomes" id="UP000682134"/>
    </source>
</evidence>
<dbReference type="Proteomes" id="UP000682134">
    <property type="component" value="Unassembled WGS sequence"/>
</dbReference>
<protein>
    <submittedName>
        <fullName evidence="1">DUF1444 family protein</fullName>
    </submittedName>
</protein>